<evidence type="ECO:0000313" key="13">
    <source>
        <dbReference type="EMBL" id="HIU28512.1"/>
    </source>
</evidence>
<evidence type="ECO:0000256" key="4">
    <source>
        <dbReference type="ARBA" id="ARBA00011233"/>
    </source>
</evidence>
<dbReference type="InterPro" id="IPR001783">
    <property type="entry name" value="Lumazine-bd"/>
</dbReference>
<evidence type="ECO:0000256" key="5">
    <source>
        <dbReference type="ARBA" id="ARBA00012827"/>
    </source>
</evidence>
<accession>A0A9D1I692</accession>
<dbReference type="SUPFAM" id="SSF63380">
    <property type="entry name" value="Riboflavin synthase domain-like"/>
    <property type="match status" value="2"/>
</dbReference>
<proteinExistence type="predicted"/>
<dbReference type="Proteomes" id="UP000824091">
    <property type="component" value="Unassembled WGS sequence"/>
</dbReference>
<keyword evidence="7" id="KW-0686">Riboflavin biosynthesis</keyword>
<feature type="domain" description="Lumazine-binding" evidence="12">
    <location>
        <begin position="97"/>
        <end position="193"/>
    </location>
</feature>
<reference evidence="13" key="1">
    <citation type="submission" date="2020-10" db="EMBL/GenBank/DDBJ databases">
        <authorList>
            <person name="Gilroy R."/>
        </authorList>
    </citation>
    <scope>NUCLEOTIDE SEQUENCE</scope>
    <source>
        <strain evidence="13">11300</strain>
    </source>
</reference>
<dbReference type="GO" id="GO:0009231">
    <property type="term" value="P:riboflavin biosynthetic process"/>
    <property type="evidence" value="ECO:0007669"/>
    <property type="project" value="UniProtKB-KW"/>
</dbReference>
<dbReference type="InterPro" id="IPR017938">
    <property type="entry name" value="Riboflavin_synthase-like_b-brl"/>
</dbReference>
<comment type="function">
    <text evidence="2">Catalyzes the dismutation of two molecules of 6,7-dimethyl-8-ribityllumazine, resulting in the formation of riboflavin and 5-amino-6-(D-ribitylamino)uracil.</text>
</comment>
<evidence type="ECO:0000256" key="8">
    <source>
        <dbReference type="ARBA" id="ARBA00022679"/>
    </source>
</evidence>
<evidence type="ECO:0000256" key="1">
    <source>
        <dbReference type="ARBA" id="ARBA00000968"/>
    </source>
</evidence>
<evidence type="ECO:0000256" key="10">
    <source>
        <dbReference type="NCBIfam" id="TIGR00187"/>
    </source>
</evidence>
<reference evidence="13" key="2">
    <citation type="journal article" date="2021" name="PeerJ">
        <title>Extensive microbial diversity within the chicken gut microbiome revealed by metagenomics and culture.</title>
        <authorList>
            <person name="Gilroy R."/>
            <person name="Ravi A."/>
            <person name="Getino M."/>
            <person name="Pursley I."/>
            <person name="Horton D.L."/>
            <person name="Alikhan N.F."/>
            <person name="Baker D."/>
            <person name="Gharbi K."/>
            <person name="Hall N."/>
            <person name="Watson M."/>
            <person name="Adriaenssens E.M."/>
            <person name="Foster-Nyarko E."/>
            <person name="Jarju S."/>
            <person name="Secka A."/>
            <person name="Antonio M."/>
            <person name="Oren A."/>
            <person name="Chaudhuri R.R."/>
            <person name="La Ragione R."/>
            <person name="Hildebrand F."/>
            <person name="Pallen M.J."/>
        </authorList>
    </citation>
    <scope>NUCLEOTIDE SEQUENCE</scope>
    <source>
        <strain evidence="13">11300</strain>
    </source>
</reference>
<evidence type="ECO:0000256" key="7">
    <source>
        <dbReference type="ARBA" id="ARBA00022619"/>
    </source>
</evidence>
<dbReference type="AlphaFoldDB" id="A0A9D1I692"/>
<dbReference type="FunFam" id="2.40.30.20:FF:000004">
    <property type="entry name" value="Riboflavin synthase, alpha subunit"/>
    <property type="match status" value="1"/>
</dbReference>
<evidence type="ECO:0000313" key="14">
    <source>
        <dbReference type="Proteomes" id="UP000824091"/>
    </source>
</evidence>
<dbReference type="InterPro" id="IPR026017">
    <property type="entry name" value="Lumazine-bd_dom"/>
</dbReference>
<dbReference type="GO" id="GO:0004746">
    <property type="term" value="F:riboflavin synthase activity"/>
    <property type="evidence" value="ECO:0007669"/>
    <property type="project" value="UniProtKB-UniRule"/>
</dbReference>
<name>A0A9D1I692_9FIRM</name>
<evidence type="ECO:0000256" key="2">
    <source>
        <dbReference type="ARBA" id="ARBA00002803"/>
    </source>
</evidence>
<sequence>MFTGIIEEVGTVMSVKSSANAMKLTIRAPKVTQDINMGDSIAVNGICLTACGLGRESFTVDVMGETLSRTSLKGLRCGSHVNLERALTLNGRLGGHIVSGHIDGTGTVTTIKNDDIARLITISAPQAVMDLIVEKGSVAVDGISLTVASVSSGDFTVSVIPHTMDNTILTEKTPGDTVNLENDCIGKYVRKLMELSEHEMQDAAARRCSGKSRVTAGFLTENGFF</sequence>
<evidence type="ECO:0000256" key="6">
    <source>
        <dbReference type="ARBA" id="ARBA00013950"/>
    </source>
</evidence>
<keyword evidence="9" id="KW-0677">Repeat</keyword>
<feature type="repeat" description="Lumazine-binding" evidence="11">
    <location>
        <begin position="97"/>
        <end position="193"/>
    </location>
</feature>
<dbReference type="NCBIfam" id="NF006767">
    <property type="entry name" value="PRK09289.1"/>
    <property type="match status" value="1"/>
</dbReference>
<keyword evidence="8 13" id="KW-0808">Transferase</keyword>
<comment type="catalytic activity">
    <reaction evidence="1">
        <text>2 6,7-dimethyl-8-(1-D-ribityl)lumazine + H(+) = 5-amino-6-(D-ribitylamino)uracil + riboflavin</text>
        <dbReference type="Rhea" id="RHEA:20772"/>
        <dbReference type="ChEBI" id="CHEBI:15378"/>
        <dbReference type="ChEBI" id="CHEBI:15934"/>
        <dbReference type="ChEBI" id="CHEBI:57986"/>
        <dbReference type="ChEBI" id="CHEBI:58201"/>
        <dbReference type="EC" id="2.5.1.9"/>
    </reaction>
</comment>
<dbReference type="CDD" id="cd00402">
    <property type="entry name" value="Riboflavin_synthase_like"/>
    <property type="match status" value="1"/>
</dbReference>
<organism evidence="13 14">
    <name type="scientific">Candidatus Fimisoma avicola</name>
    <dbReference type="NCBI Taxonomy" id="2840826"/>
    <lineage>
        <taxon>Bacteria</taxon>
        <taxon>Bacillati</taxon>
        <taxon>Bacillota</taxon>
        <taxon>Clostridia</taxon>
        <taxon>Eubacteriales</taxon>
        <taxon>Candidatus Fimisoma</taxon>
    </lineage>
</organism>
<feature type="repeat" description="Lumazine-binding" evidence="11">
    <location>
        <begin position="1"/>
        <end position="96"/>
    </location>
</feature>
<dbReference type="PIRSF" id="PIRSF000498">
    <property type="entry name" value="Riboflavin_syn_A"/>
    <property type="match status" value="1"/>
</dbReference>
<comment type="pathway">
    <text evidence="3">Cofactor biosynthesis; riboflavin biosynthesis; riboflavin from 2-hydroxy-3-oxobutyl phosphate and 5-amino-6-(D-ribitylamino)uracil: step 2/2.</text>
</comment>
<evidence type="ECO:0000256" key="11">
    <source>
        <dbReference type="PROSITE-ProRule" id="PRU00524"/>
    </source>
</evidence>
<dbReference type="NCBIfam" id="NF009566">
    <property type="entry name" value="PRK13020.1"/>
    <property type="match status" value="1"/>
</dbReference>
<comment type="subunit">
    <text evidence="4">Homotrimer.</text>
</comment>
<dbReference type="PANTHER" id="PTHR21098:SF12">
    <property type="entry name" value="RIBOFLAVIN SYNTHASE"/>
    <property type="match status" value="1"/>
</dbReference>
<comment type="caution">
    <text evidence="13">The sequence shown here is derived from an EMBL/GenBank/DDBJ whole genome shotgun (WGS) entry which is preliminary data.</text>
</comment>
<protein>
    <recommendedName>
        <fullName evidence="6 10">Riboflavin synthase</fullName>
        <ecNumber evidence="5 10">2.5.1.9</ecNumber>
    </recommendedName>
</protein>
<dbReference type="EMBL" id="DVMO01000141">
    <property type="protein sequence ID" value="HIU28512.1"/>
    <property type="molecule type" value="Genomic_DNA"/>
</dbReference>
<dbReference type="PROSITE" id="PS51177">
    <property type="entry name" value="LUMAZINE_BIND"/>
    <property type="match status" value="2"/>
</dbReference>
<evidence type="ECO:0000256" key="9">
    <source>
        <dbReference type="ARBA" id="ARBA00022737"/>
    </source>
</evidence>
<dbReference type="InterPro" id="IPR023366">
    <property type="entry name" value="ATP_synth_asu-like_sf"/>
</dbReference>
<dbReference type="FunFam" id="2.40.30.20:FF:000003">
    <property type="entry name" value="Riboflavin synthase, alpha subunit"/>
    <property type="match status" value="1"/>
</dbReference>
<gene>
    <name evidence="13" type="ORF">IAD16_09060</name>
</gene>
<feature type="domain" description="Lumazine-binding" evidence="12">
    <location>
        <begin position="1"/>
        <end position="96"/>
    </location>
</feature>
<dbReference type="Pfam" id="PF00677">
    <property type="entry name" value="Lum_binding"/>
    <property type="match status" value="2"/>
</dbReference>
<dbReference type="PANTHER" id="PTHR21098">
    <property type="entry name" value="RIBOFLAVIN SYNTHASE ALPHA CHAIN"/>
    <property type="match status" value="1"/>
</dbReference>
<dbReference type="Gene3D" id="2.40.30.20">
    <property type="match status" value="2"/>
</dbReference>
<evidence type="ECO:0000259" key="12">
    <source>
        <dbReference type="PROSITE" id="PS51177"/>
    </source>
</evidence>
<dbReference type="EC" id="2.5.1.9" evidence="5 10"/>
<evidence type="ECO:0000256" key="3">
    <source>
        <dbReference type="ARBA" id="ARBA00004887"/>
    </source>
</evidence>
<dbReference type="NCBIfam" id="TIGR00187">
    <property type="entry name" value="ribE"/>
    <property type="match status" value="1"/>
</dbReference>